<dbReference type="EMBL" id="ML977313">
    <property type="protein sequence ID" value="KAF2121033.1"/>
    <property type="molecule type" value="Genomic_DNA"/>
</dbReference>
<reference evidence="2" key="1">
    <citation type="journal article" date="2020" name="Stud. Mycol.">
        <title>101 Dothideomycetes genomes: a test case for predicting lifestyles and emergence of pathogens.</title>
        <authorList>
            <person name="Haridas S."/>
            <person name="Albert R."/>
            <person name="Binder M."/>
            <person name="Bloem J."/>
            <person name="Labutti K."/>
            <person name="Salamov A."/>
            <person name="Andreopoulos B."/>
            <person name="Baker S."/>
            <person name="Barry K."/>
            <person name="Bills G."/>
            <person name="Bluhm B."/>
            <person name="Cannon C."/>
            <person name="Castanera R."/>
            <person name="Culley D."/>
            <person name="Daum C."/>
            <person name="Ezra D."/>
            <person name="Gonzalez J."/>
            <person name="Henrissat B."/>
            <person name="Kuo A."/>
            <person name="Liang C."/>
            <person name="Lipzen A."/>
            <person name="Lutzoni F."/>
            <person name="Magnuson J."/>
            <person name="Mondo S."/>
            <person name="Nolan M."/>
            <person name="Ohm R."/>
            <person name="Pangilinan J."/>
            <person name="Park H.-J."/>
            <person name="Ramirez L."/>
            <person name="Alfaro M."/>
            <person name="Sun H."/>
            <person name="Tritt A."/>
            <person name="Yoshinaga Y."/>
            <person name="Zwiers L.-H."/>
            <person name="Turgeon B."/>
            <person name="Goodwin S."/>
            <person name="Spatafora J."/>
            <person name="Crous P."/>
            <person name="Grigoriev I."/>
        </authorList>
    </citation>
    <scope>NUCLEOTIDE SEQUENCE</scope>
    <source>
        <strain evidence="2">CBS 627.86</strain>
    </source>
</reference>
<dbReference type="AlphaFoldDB" id="A0A6A5ZQA9"/>
<evidence type="ECO:0000313" key="2">
    <source>
        <dbReference type="EMBL" id="KAF2121033.1"/>
    </source>
</evidence>
<feature type="chain" id="PRO_5025336197" evidence="1">
    <location>
        <begin position="21"/>
        <end position="101"/>
    </location>
</feature>
<organism evidence="2 3">
    <name type="scientific">Lophiotrema nucula</name>
    <dbReference type="NCBI Taxonomy" id="690887"/>
    <lineage>
        <taxon>Eukaryota</taxon>
        <taxon>Fungi</taxon>
        <taxon>Dikarya</taxon>
        <taxon>Ascomycota</taxon>
        <taxon>Pezizomycotina</taxon>
        <taxon>Dothideomycetes</taxon>
        <taxon>Pleosporomycetidae</taxon>
        <taxon>Pleosporales</taxon>
        <taxon>Lophiotremataceae</taxon>
        <taxon>Lophiotrema</taxon>
    </lineage>
</organism>
<name>A0A6A5ZQA9_9PLEO</name>
<dbReference type="Proteomes" id="UP000799770">
    <property type="component" value="Unassembled WGS sequence"/>
</dbReference>
<sequence length="101" mass="10808">MKILSRFFSFCVILIALTTALPTDGTFVESLNVTGPSIATASTDFKPDNRCGWASELHSSGPPWVELYKPVDCRGVVPPLNAAIGIHGGSVAPGCMCWFYT</sequence>
<protein>
    <submittedName>
        <fullName evidence="2">Uncharacterized protein</fullName>
    </submittedName>
</protein>
<accession>A0A6A5ZQA9</accession>
<gene>
    <name evidence="2" type="ORF">BDV96DRAFT_595415</name>
</gene>
<proteinExistence type="predicted"/>
<evidence type="ECO:0000313" key="3">
    <source>
        <dbReference type="Proteomes" id="UP000799770"/>
    </source>
</evidence>
<evidence type="ECO:0000256" key="1">
    <source>
        <dbReference type="SAM" id="SignalP"/>
    </source>
</evidence>
<feature type="signal peptide" evidence="1">
    <location>
        <begin position="1"/>
        <end position="20"/>
    </location>
</feature>
<keyword evidence="1" id="KW-0732">Signal</keyword>
<keyword evidence="3" id="KW-1185">Reference proteome</keyword>